<evidence type="ECO:0000259" key="3">
    <source>
        <dbReference type="Pfam" id="PF02709"/>
    </source>
</evidence>
<dbReference type="InterPro" id="IPR001173">
    <property type="entry name" value="Glyco_trans_2-like"/>
</dbReference>
<protein>
    <submittedName>
        <fullName evidence="4">Glycosyltransferase family 2 protein</fullName>
    </submittedName>
</protein>
<dbReference type="CDD" id="cd06420">
    <property type="entry name" value="GT2_Chondriotin_Pol_N"/>
    <property type="match status" value="1"/>
</dbReference>
<evidence type="ECO:0000313" key="5">
    <source>
        <dbReference type="Proteomes" id="UP001204015"/>
    </source>
</evidence>
<gene>
    <name evidence="4" type="ORF">NG821_07095</name>
</gene>
<dbReference type="PANTHER" id="PTHR43685:SF3">
    <property type="entry name" value="SLR2126 PROTEIN"/>
    <property type="match status" value="1"/>
</dbReference>
<organism evidence="4 5">
    <name type="scientific">Segatella cerevisiae</name>
    <dbReference type="NCBI Taxonomy" id="2053716"/>
    <lineage>
        <taxon>Bacteria</taxon>
        <taxon>Pseudomonadati</taxon>
        <taxon>Bacteroidota</taxon>
        <taxon>Bacteroidia</taxon>
        <taxon>Bacteroidales</taxon>
        <taxon>Prevotellaceae</taxon>
        <taxon>Segatella</taxon>
    </lineage>
</organism>
<proteinExistence type="predicted"/>
<reference evidence="4 5" key="1">
    <citation type="submission" date="2022-06" db="EMBL/GenBank/DDBJ databases">
        <title>A taxonomic note on the genus Prevotella: Description of four novel genera and emended description of the genera Hallella and Xylanibacter.</title>
        <authorList>
            <person name="Hitch T.C.A."/>
        </authorList>
    </citation>
    <scope>NUCLEOTIDE SEQUENCE [LARGE SCALE GENOMIC DNA]</scope>
    <source>
        <strain evidence="4 5">DSM 100619</strain>
    </source>
</reference>
<dbReference type="InterPro" id="IPR050834">
    <property type="entry name" value="Glycosyltransf_2"/>
</dbReference>
<comment type="caution">
    <text evidence="4">The sequence shown here is derived from an EMBL/GenBank/DDBJ whole genome shotgun (WGS) entry which is preliminary data.</text>
</comment>
<feature type="domain" description="Galactosyltransferase C-terminal" evidence="3">
    <location>
        <begin position="160"/>
        <end position="227"/>
    </location>
</feature>
<dbReference type="EMBL" id="JAMXLY010000022">
    <property type="protein sequence ID" value="MCO6025604.1"/>
    <property type="molecule type" value="Genomic_DNA"/>
</dbReference>
<dbReference type="InterPro" id="IPR029044">
    <property type="entry name" value="Nucleotide-diphossugar_trans"/>
</dbReference>
<keyword evidence="5" id="KW-1185">Reference proteome</keyword>
<dbReference type="PANTHER" id="PTHR43685">
    <property type="entry name" value="GLYCOSYLTRANSFERASE"/>
    <property type="match status" value="1"/>
</dbReference>
<dbReference type="SUPFAM" id="SSF53448">
    <property type="entry name" value="Nucleotide-diphospho-sugar transferases"/>
    <property type="match status" value="1"/>
</dbReference>
<feature type="domain" description="Glycosyltransferase 2-like" evidence="2">
    <location>
        <begin position="5"/>
        <end position="111"/>
    </location>
</feature>
<name>A0ABT1BX00_9BACT</name>
<dbReference type="InterPro" id="IPR027791">
    <property type="entry name" value="Galactosyl_T_C"/>
</dbReference>
<dbReference type="Gene3D" id="3.90.550.10">
    <property type="entry name" value="Spore Coat Polysaccharide Biosynthesis Protein SpsA, Chain A"/>
    <property type="match status" value="1"/>
</dbReference>
<evidence type="ECO:0000256" key="1">
    <source>
        <dbReference type="ARBA" id="ARBA00022679"/>
    </source>
</evidence>
<dbReference type="RefSeq" id="WP_252760963.1">
    <property type="nucleotide sequence ID" value="NZ_JAMXLY010000022.1"/>
</dbReference>
<evidence type="ECO:0000313" key="4">
    <source>
        <dbReference type="EMBL" id="MCO6025604.1"/>
    </source>
</evidence>
<dbReference type="Pfam" id="PF02709">
    <property type="entry name" value="Glyco_transf_7C"/>
    <property type="match status" value="1"/>
</dbReference>
<keyword evidence="1" id="KW-0808">Transferase</keyword>
<evidence type="ECO:0000259" key="2">
    <source>
        <dbReference type="Pfam" id="PF00535"/>
    </source>
</evidence>
<accession>A0ABT1BX00</accession>
<sequence length="269" mass="31359">MIKVSLVISTYNRKEALYLTLLSVSRQTVLPYEVVIADDGSREDTKTMLKELKTKLPFTLKHVWHEDKGFQKTVIMNKAFAACEGDYIIQTDGDIILEKHFIADHISEARLGYYMHGSRGKLSKELTQKCIQEKNYHFNFFSQGAHRKLNIFRCPLLTPFFHYYKKNKKERGCNMAFWKKDVYAVNGYDERIIGYGFEDIDLTARLRRLGIKKRLVKFKAIEYHLEHPEASTKRDMSANQKIFDSNNSQGIIKAPKGIDQYIQTQSIIE</sequence>
<dbReference type="Proteomes" id="UP001204015">
    <property type="component" value="Unassembled WGS sequence"/>
</dbReference>
<dbReference type="Pfam" id="PF00535">
    <property type="entry name" value="Glycos_transf_2"/>
    <property type="match status" value="1"/>
</dbReference>